<feature type="compositionally biased region" description="Polar residues" evidence="1">
    <location>
        <begin position="79"/>
        <end position="90"/>
    </location>
</feature>
<protein>
    <submittedName>
        <fullName evidence="2">Uncharacterized protein</fullName>
    </submittedName>
</protein>
<dbReference type="GeneID" id="71989779"/>
<gene>
    <name evidence="2" type="ORF">CLAFUR5_09901</name>
</gene>
<dbReference type="KEGG" id="ffu:CLAFUR5_09901"/>
<name>A0A9Q8URH6_PASFU</name>
<dbReference type="Proteomes" id="UP000756132">
    <property type="component" value="Chromosome 7"/>
</dbReference>
<organism evidence="2 3">
    <name type="scientific">Passalora fulva</name>
    <name type="common">Tomato leaf mold</name>
    <name type="synonym">Cladosporium fulvum</name>
    <dbReference type="NCBI Taxonomy" id="5499"/>
    <lineage>
        <taxon>Eukaryota</taxon>
        <taxon>Fungi</taxon>
        <taxon>Dikarya</taxon>
        <taxon>Ascomycota</taxon>
        <taxon>Pezizomycotina</taxon>
        <taxon>Dothideomycetes</taxon>
        <taxon>Dothideomycetidae</taxon>
        <taxon>Mycosphaerellales</taxon>
        <taxon>Mycosphaerellaceae</taxon>
        <taxon>Fulvia</taxon>
    </lineage>
</organism>
<evidence type="ECO:0000313" key="2">
    <source>
        <dbReference type="EMBL" id="UJO19735.1"/>
    </source>
</evidence>
<dbReference type="EMBL" id="CP090169">
    <property type="protein sequence ID" value="UJO19735.1"/>
    <property type="molecule type" value="Genomic_DNA"/>
</dbReference>
<keyword evidence="3" id="KW-1185">Reference proteome</keyword>
<dbReference type="AlphaFoldDB" id="A0A9Q8URH6"/>
<dbReference type="RefSeq" id="XP_047764101.1">
    <property type="nucleotide sequence ID" value="XM_047909049.1"/>
</dbReference>
<feature type="compositionally biased region" description="Low complexity" evidence="1">
    <location>
        <begin position="106"/>
        <end position="116"/>
    </location>
</feature>
<reference evidence="2" key="2">
    <citation type="journal article" date="2022" name="Microb. Genom.">
        <title>A chromosome-scale genome assembly of the tomato pathogen Cladosporium fulvum reveals a compartmentalized genome architecture and the presence of a dispensable chromosome.</title>
        <authorList>
            <person name="Zaccaron A.Z."/>
            <person name="Chen L.H."/>
            <person name="Samaras A."/>
            <person name="Stergiopoulos I."/>
        </authorList>
    </citation>
    <scope>NUCLEOTIDE SEQUENCE</scope>
    <source>
        <strain evidence="2">Race5_Kim</strain>
    </source>
</reference>
<evidence type="ECO:0000256" key="1">
    <source>
        <dbReference type="SAM" id="MobiDB-lite"/>
    </source>
</evidence>
<sequence>MAPYGFVLYHGVWIDPDSLPKKGAERNIGDYRTWKDWKLLRELEQRGLPLPDPQTKGNMAKVLRKHDEDEEVFGPGPLSNLTTPANSPSKTGKDKAPVLSKPKSIPTVPTATDVPPARAPEQDIIDGNDSDTELETAGGGSSISGARRRLGRPSLAGPTTATAITGIENVPNVDYDEEVDGLIIPVISDDEFV</sequence>
<reference evidence="2" key="1">
    <citation type="submission" date="2021-12" db="EMBL/GenBank/DDBJ databases">
        <authorList>
            <person name="Zaccaron A."/>
            <person name="Stergiopoulos I."/>
        </authorList>
    </citation>
    <scope>NUCLEOTIDE SEQUENCE</scope>
    <source>
        <strain evidence="2">Race5_Kim</strain>
    </source>
</reference>
<feature type="compositionally biased region" description="Acidic residues" evidence="1">
    <location>
        <begin position="123"/>
        <end position="134"/>
    </location>
</feature>
<evidence type="ECO:0000313" key="3">
    <source>
        <dbReference type="Proteomes" id="UP000756132"/>
    </source>
</evidence>
<feature type="region of interest" description="Disordered" evidence="1">
    <location>
        <begin position="66"/>
        <end position="157"/>
    </location>
</feature>
<proteinExistence type="predicted"/>
<accession>A0A9Q8URH6</accession>